<dbReference type="Pfam" id="PF20789">
    <property type="entry name" value="4HBT_3C"/>
    <property type="match status" value="1"/>
</dbReference>
<evidence type="ECO:0000259" key="2">
    <source>
        <dbReference type="Pfam" id="PF20789"/>
    </source>
</evidence>
<dbReference type="PANTHER" id="PTHR38110">
    <property type="entry name" value="CHROMOSOME 23, WHOLE GENOME SHOTGUN SEQUENCE"/>
    <property type="match status" value="1"/>
</dbReference>
<dbReference type="InterPro" id="IPR049449">
    <property type="entry name" value="TesB_ACOT8-like_N"/>
</dbReference>
<feature type="domain" description="Acyl-CoA thioesterase-like N-terminal HotDog" evidence="1">
    <location>
        <begin position="40"/>
        <end position="116"/>
    </location>
</feature>
<dbReference type="OrthoDB" id="2532955at2759"/>
<dbReference type="InterPro" id="IPR042171">
    <property type="entry name" value="Acyl-CoA_hotdog"/>
</dbReference>
<evidence type="ECO:0000313" key="4">
    <source>
        <dbReference type="Proteomes" id="UP000807306"/>
    </source>
</evidence>
<reference evidence="3" key="1">
    <citation type="submission" date="2020-11" db="EMBL/GenBank/DDBJ databases">
        <authorList>
            <consortium name="DOE Joint Genome Institute"/>
            <person name="Ahrendt S."/>
            <person name="Riley R."/>
            <person name="Andreopoulos W."/>
            <person name="Labutti K."/>
            <person name="Pangilinan J."/>
            <person name="Ruiz-Duenas F.J."/>
            <person name="Barrasa J.M."/>
            <person name="Sanchez-Garcia M."/>
            <person name="Camarero S."/>
            <person name="Miyauchi S."/>
            <person name="Serrano A."/>
            <person name="Linde D."/>
            <person name="Babiker R."/>
            <person name="Drula E."/>
            <person name="Ayuso-Fernandez I."/>
            <person name="Pacheco R."/>
            <person name="Padilla G."/>
            <person name="Ferreira P."/>
            <person name="Barriuso J."/>
            <person name="Kellner H."/>
            <person name="Castanera R."/>
            <person name="Alfaro M."/>
            <person name="Ramirez L."/>
            <person name="Pisabarro A.G."/>
            <person name="Kuo A."/>
            <person name="Tritt A."/>
            <person name="Lipzen A."/>
            <person name="He G."/>
            <person name="Yan M."/>
            <person name="Ng V."/>
            <person name="Cullen D."/>
            <person name="Martin F."/>
            <person name="Rosso M.-N."/>
            <person name="Henrissat B."/>
            <person name="Hibbett D."/>
            <person name="Martinez A.T."/>
            <person name="Grigoriev I.V."/>
        </authorList>
    </citation>
    <scope>NUCLEOTIDE SEQUENCE</scope>
    <source>
        <strain evidence="3">CBS 506.95</strain>
    </source>
</reference>
<evidence type="ECO:0000259" key="1">
    <source>
        <dbReference type="Pfam" id="PF13622"/>
    </source>
</evidence>
<dbReference type="PANTHER" id="PTHR38110:SF1">
    <property type="entry name" value="THIOESTERASE DOMAIN-CONTAINING PROTEIN"/>
    <property type="match status" value="1"/>
</dbReference>
<proteinExistence type="predicted"/>
<accession>A0A9P6ENN1</accession>
<dbReference type="Pfam" id="PF13622">
    <property type="entry name" value="4HBT_3"/>
    <property type="match status" value="1"/>
</dbReference>
<evidence type="ECO:0000313" key="3">
    <source>
        <dbReference type="EMBL" id="KAF9533078.1"/>
    </source>
</evidence>
<organism evidence="3 4">
    <name type="scientific">Crepidotus variabilis</name>
    <dbReference type="NCBI Taxonomy" id="179855"/>
    <lineage>
        <taxon>Eukaryota</taxon>
        <taxon>Fungi</taxon>
        <taxon>Dikarya</taxon>
        <taxon>Basidiomycota</taxon>
        <taxon>Agaricomycotina</taxon>
        <taxon>Agaricomycetes</taxon>
        <taxon>Agaricomycetidae</taxon>
        <taxon>Agaricales</taxon>
        <taxon>Agaricineae</taxon>
        <taxon>Crepidotaceae</taxon>
        <taxon>Crepidotus</taxon>
    </lineage>
</organism>
<keyword evidence="4" id="KW-1185">Reference proteome</keyword>
<protein>
    <submittedName>
        <fullName evidence="3">Thioesterase-like superfamily-domain-containing protein</fullName>
    </submittedName>
</protein>
<dbReference type="SUPFAM" id="SSF54637">
    <property type="entry name" value="Thioesterase/thiol ester dehydrase-isomerase"/>
    <property type="match status" value="1"/>
</dbReference>
<dbReference type="Gene3D" id="2.40.160.210">
    <property type="entry name" value="Acyl-CoA thioesterase, double hotdog domain"/>
    <property type="match status" value="1"/>
</dbReference>
<name>A0A9P6ENN1_9AGAR</name>
<dbReference type="InterPro" id="IPR049450">
    <property type="entry name" value="ACOT8-like_C"/>
</dbReference>
<gene>
    <name evidence="3" type="ORF">CPB83DRAFT_880238</name>
</gene>
<dbReference type="InterPro" id="IPR029069">
    <property type="entry name" value="HotDog_dom_sf"/>
</dbReference>
<dbReference type="InterPro" id="IPR052389">
    <property type="entry name" value="Sec_Metab_Biosynth-Assoc"/>
</dbReference>
<sequence>MAPLSKALVLAPSILFQDGQDFYGQADKEWGVITATKQNNTYGGYLLALILEACIQFQSSTTHTDPIHLTAHFLRKTLAGPVTVRINRVKAGLALTNITAELLQNEQIRVSAHAVFAFNGPKSNDSIAPTLNPPSSWARRHPLYVHPSQAKRKAFPPSWSFARHIGWTEDEHIIAKNSVDHPNRTNSATVGGGGLEWGGWFEFKKDHITNPALAFLVDIFVNTPALLPSASRHESTSPTWFATVALSVEFKNRIPSPSPQHVGAERTVGIYSSGRFITSPQGRHDISVEIWTSPSNIGEGEPTDSWRENQLCLAIAVDMQICHSYY</sequence>
<dbReference type="AlphaFoldDB" id="A0A9P6ENN1"/>
<comment type="caution">
    <text evidence="3">The sequence shown here is derived from an EMBL/GenBank/DDBJ whole genome shotgun (WGS) entry which is preliminary data.</text>
</comment>
<dbReference type="EMBL" id="MU157829">
    <property type="protein sequence ID" value="KAF9533078.1"/>
    <property type="molecule type" value="Genomic_DNA"/>
</dbReference>
<dbReference type="Proteomes" id="UP000807306">
    <property type="component" value="Unassembled WGS sequence"/>
</dbReference>
<feature type="domain" description="Acyl-CoA thioesterase-like C-terminal" evidence="2">
    <location>
        <begin position="187"/>
        <end position="277"/>
    </location>
</feature>